<evidence type="ECO:0000313" key="3">
    <source>
        <dbReference type="Proteomes" id="UP000269945"/>
    </source>
</evidence>
<comment type="caution">
    <text evidence="2">The sequence shown here is derived from an EMBL/GenBank/DDBJ whole genome shotgun (WGS) entry which is preliminary data.</text>
</comment>
<reference evidence="2 3" key="1">
    <citation type="submission" date="2018-10" db="EMBL/GenBank/DDBJ databases">
        <authorList>
            <person name="Ekblom R."/>
            <person name="Jareborg N."/>
        </authorList>
    </citation>
    <scope>NUCLEOTIDE SEQUENCE [LARGE SCALE GENOMIC DNA]</scope>
    <source>
        <tissue evidence="2">Muscle</tissue>
    </source>
</reference>
<evidence type="ECO:0000313" key="2">
    <source>
        <dbReference type="EMBL" id="VCW76764.1"/>
    </source>
</evidence>
<name>A0A9X9LM80_GULGU</name>
<feature type="compositionally biased region" description="Polar residues" evidence="1">
    <location>
        <begin position="1"/>
        <end position="17"/>
    </location>
</feature>
<organism evidence="2 3">
    <name type="scientific">Gulo gulo</name>
    <name type="common">Wolverine</name>
    <name type="synonym">Gluton</name>
    <dbReference type="NCBI Taxonomy" id="48420"/>
    <lineage>
        <taxon>Eukaryota</taxon>
        <taxon>Metazoa</taxon>
        <taxon>Chordata</taxon>
        <taxon>Craniata</taxon>
        <taxon>Vertebrata</taxon>
        <taxon>Euteleostomi</taxon>
        <taxon>Mammalia</taxon>
        <taxon>Eutheria</taxon>
        <taxon>Laurasiatheria</taxon>
        <taxon>Carnivora</taxon>
        <taxon>Caniformia</taxon>
        <taxon>Musteloidea</taxon>
        <taxon>Mustelidae</taxon>
        <taxon>Guloninae</taxon>
        <taxon>Gulo</taxon>
    </lineage>
</organism>
<keyword evidence="3" id="KW-1185">Reference proteome</keyword>
<dbReference type="EMBL" id="CYRY02007871">
    <property type="protein sequence ID" value="VCW76764.1"/>
    <property type="molecule type" value="Genomic_DNA"/>
</dbReference>
<feature type="region of interest" description="Disordered" evidence="1">
    <location>
        <begin position="1"/>
        <end position="20"/>
    </location>
</feature>
<dbReference type="AlphaFoldDB" id="A0A9X9LM80"/>
<proteinExistence type="predicted"/>
<protein>
    <submittedName>
        <fullName evidence="2">Uncharacterized protein</fullName>
    </submittedName>
</protein>
<gene>
    <name evidence="2" type="ORF">BN2614_LOCUS2</name>
</gene>
<accession>A0A9X9LM80</accession>
<dbReference type="Proteomes" id="UP000269945">
    <property type="component" value="Unassembled WGS sequence"/>
</dbReference>
<sequence>MFPNYSTSTSRISSPKMTMSIAKDRTCKSKWLRDTGRLSALPESSAQIIRTIRRMKKNKKQ</sequence>
<evidence type="ECO:0000256" key="1">
    <source>
        <dbReference type="SAM" id="MobiDB-lite"/>
    </source>
</evidence>